<evidence type="ECO:0000313" key="4">
    <source>
        <dbReference type="EMBL" id="RWR99598.1"/>
    </source>
</evidence>
<dbReference type="InterPro" id="IPR042185">
    <property type="entry name" value="Serpin_sf_2"/>
</dbReference>
<accession>A0A443Q9D5</accession>
<keyword evidence="2" id="KW-0325">Glycoprotein</keyword>
<dbReference type="OrthoDB" id="671595at2759"/>
<evidence type="ECO:0000256" key="2">
    <source>
        <dbReference type="ARBA" id="ARBA00023180"/>
    </source>
</evidence>
<dbReference type="PANTHER" id="PTHR11461">
    <property type="entry name" value="SERINE PROTEASE INHIBITOR, SERPIN"/>
    <property type="match status" value="1"/>
</dbReference>
<keyword evidence="5" id="KW-1185">Reference proteome</keyword>
<reference evidence="4 5" key="1">
    <citation type="journal article" date="2018" name="Gigascience">
        <title>Genomes of trombidid mites reveal novel predicted allergens and laterally-transferred genes associated with secondary metabolism.</title>
        <authorList>
            <person name="Dong X."/>
            <person name="Chaisiri K."/>
            <person name="Xia D."/>
            <person name="Armstrong S.D."/>
            <person name="Fang Y."/>
            <person name="Donnelly M.J."/>
            <person name="Kadowaki T."/>
            <person name="McGarry J.W."/>
            <person name="Darby A.C."/>
            <person name="Makepeace B.L."/>
        </authorList>
    </citation>
    <scope>NUCLEOTIDE SEQUENCE [LARGE SCALE GENOMIC DNA]</scope>
    <source>
        <strain evidence="4">UoL-WK</strain>
    </source>
</reference>
<dbReference type="InterPro" id="IPR036186">
    <property type="entry name" value="Serpin_sf"/>
</dbReference>
<name>A0A443Q9D5_9ACAR</name>
<dbReference type="GO" id="GO:0005615">
    <property type="term" value="C:extracellular space"/>
    <property type="evidence" value="ECO:0007669"/>
    <property type="project" value="InterPro"/>
</dbReference>
<dbReference type="InterPro" id="IPR000215">
    <property type="entry name" value="Serpin_fam"/>
</dbReference>
<protein>
    <submittedName>
        <fullName evidence="4">Protein Z-dependent protease inhibitor-like protein</fullName>
    </submittedName>
</protein>
<comment type="similarity">
    <text evidence="1">Belongs to the serpin family.</text>
</comment>
<comment type="caution">
    <text evidence="4">The sequence shown here is derived from an EMBL/GenBank/DDBJ whole genome shotgun (WGS) entry which is preliminary data.</text>
</comment>
<dbReference type="Gene3D" id="2.30.39.10">
    <property type="entry name" value="Alpha-1-antitrypsin, domain 1"/>
    <property type="match status" value="1"/>
</dbReference>
<proteinExistence type="inferred from homology"/>
<gene>
    <name evidence="4" type="ORF">B4U79_18768</name>
</gene>
<evidence type="ECO:0000256" key="1">
    <source>
        <dbReference type="ARBA" id="ARBA00009500"/>
    </source>
</evidence>
<dbReference type="GO" id="GO:0004867">
    <property type="term" value="F:serine-type endopeptidase inhibitor activity"/>
    <property type="evidence" value="ECO:0007669"/>
    <property type="project" value="InterPro"/>
</dbReference>
<sequence length="191" mass="21832">KWETPFDINDTKLRPFYNNGNIYESSQVLMMRNDFTNLKVAQFESENEQFTIIQLPYKDEFLMFMVKPNKLGVDLGKVKLILFDALLIGEEILQFQKKKVILSIPKFQFSQSYNLEKILNVFGIDKLDLIDFGNMFQIDNGMSTSIDIKGKHFAIIDIDEIGTEAAAVSYTCADGGEFDTIEFNNPNAINA</sequence>
<dbReference type="SUPFAM" id="SSF56574">
    <property type="entry name" value="Serpins"/>
    <property type="match status" value="1"/>
</dbReference>
<dbReference type="Proteomes" id="UP000285301">
    <property type="component" value="Unassembled WGS sequence"/>
</dbReference>
<dbReference type="EMBL" id="NCKU01014396">
    <property type="protein sequence ID" value="RWR99598.1"/>
    <property type="molecule type" value="Genomic_DNA"/>
</dbReference>
<dbReference type="InterPro" id="IPR023796">
    <property type="entry name" value="Serpin_dom"/>
</dbReference>
<dbReference type="AlphaFoldDB" id="A0A443Q9D5"/>
<organism evidence="4 5">
    <name type="scientific">Dinothrombium tinctorium</name>
    <dbReference type="NCBI Taxonomy" id="1965070"/>
    <lineage>
        <taxon>Eukaryota</taxon>
        <taxon>Metazoa</taxon>
        <taxon>Ecdysozoa</taxon>
        <taxon>Arthropoda</taxon>
        <taxon>Chelicerata</taxon>
        <taxon>Arachnida</taxon>
        <taxon>Acari</taxon>
        <taxon>Acariformes</taxon>
        <taxon>Trombidiformes</taxon>
        <taxon>Prostigmata</taxon>
        <taxon>Anystina</taxon>
        <taxon>Parasitengona</taxon>
        <taxon>Trombidioidea</taxon>
        <taxon>Trombidiidae</taxon>
        <taxon>Dinothrombium</taxon>
    </lineage>
</organism>
<feature type="non-terminal residue" evidence="4">
    <location>
        <position position="1"/>
    </location>
</feature>
<evidence type="ECO:0000313" key="5">
    <source>
        <dbReference type="Proteomes" id="UP000285301"/>
    </source>
</evidence>
<dbReference type="Pfam" id="PF00079">
    <property type="entry name" value="Serpin"/>
    <property type="match status" value="1"/>
</dbReference>
<evidence type="ECO:0000259" key="3">
    <source>
        <dbReference type="Pfam" id="PF00079"/>
    </source>
</evidence>
<feature type="domain" description="Serpin" evidence="3">
    <location>
        <begin position="1"/>
        <end position="184"/>
    </location>
</feature>
<dbReference type="PANTHER" id="PTHR11461:SF211">
    <property type="entry name" value="GH10112P-RELATED"/>
    <property type="match status" value="1"/>
</dbReference>